<protein>
    <recommendedName>
        <fullName evidence="8">5-demethoxyubiquinone hydroxylase, mitochondrial</fullName>
        <shortName evidence="8">DMQ hydroxylase</shortName>
        <ecNumber evidence="8">1.14.99.60</ecNumber>
    </recommendedName>
    <alternativeName>
        <fullName evidence="8">Ubiquinone biosynthesis monooxygenase COQ7</fullName>
    </alternativeName>
</protein>
<keyword evidence="10" id="KW-1185">Reference proteome</keyword>
<proteinExistence type="inferred from homology"/>
<dbReference type="AlphaFoldDB" id="A0A9P5MUA0"/>
<keyword evidence="8" id="KW-0999">Mitochondrion inner membrane</keyword>
<feature type="binding site" evidence="8">
    <location>
        <position position="159"/>
    </location>
    <ligand>
        <name>Fe cation</name>
        <dbReference type="ChEBI" id="CHEBI:24875"/>
        <label>2</label>
    </ligand>
</feature>
<dbReference type="GO" id="GO:0016709">
    <property type="term" value="F:oxidoreductase activity, acting on paired donors, with incorporation or reduction of molecular oxygen, NAD(P)H as one donor, and incorporation of one atom of oxygen"/>
    <property type="evidence" value="ECO:0007669"/>
    <property type="project" value="UniProtKB-UniRule"/>
</dbReference>
<dbReference type="GO" id="GO:0031314">
    <property type="term" value="C:extrinsic component of mitochondrial inner membrane"/>
    <property type="evidence" value="ECO:0007669"/>
    <property type="project" value="UniProtKB-UniRule"/>
</dbReference>
<evidence type="ECO:0000256" key="7">
    <source>
        <dbReference type="ARBA" id="ARBA00023136"/>
    </source>
</evidence>
<keyword evidence="3 8" id="KW-0479">Metal-binding</keyword>
<evidence type="ECO:0000313" key="10">
    <source>
        <dbReference type="Proteomes" id="UP000759537"/>
    </source>
</evidence>
<evidence type="ECO:0000256" key="8">
    <source>
        <dbReference type="HAMAP-Rule" id="MF_03194"/>
    </source>
</evidence>
<evidence type="ECO:0000256" key="3">
    <source>
        <dbReference type="ARBA" id="ARBA00022723"/>
    </source>
</evidence>
<dbReference type="GO" id="GO:0008682">
    <property type="term" value="F:3-demethoxyubiquinol 3-hydroxylase activity"/>
    <property type="evidence" value="ECO:0007669"/>
    <property type="project" value="UniProtKB-EC"/>
</dbReference>
<keyword evidence="4 8" id="KW-0560">Oxidoreductase</keyword>
<dbReference type="PANTHER" id="PTHR11237">
    <property type="entry name" value="COENZYME Q10 BIOSYNTHESIS PROTEIN 7"/>
    <property type="match status" value="1"/>
</dbReference>
<feature type="binding site" evidence="8">
    <location>
        <position position="110"/>
    </location>
    <ligand>
        <name>Fe cation</name>
        <dbReference type="ChEBI" id="CHEBI:24875"/>
        <label>1</label>
    </ligand>
</feature>
<reference evidence="9" key="2">
    <citation type="journal article" date="2020" name="Nat. Commun.">
        <title>Large-scale genome sequencing of mycorrhizal fungi provides insights into the early evolution of symbiotic traits.</title>
        <authorList>
            <person name="Miyauchi S."/>
            <person name="Kiss E."/>
            <person name="Kuo A."/>
            <person name="Drula E."/>
            <person name="Kohler A."/>
            <person name="Sanchez-Garcia M."/>
            <person name="Morin E."/>
            <person name="Andreopoulos B."/>
            <person name="Barry K.W."/>
            <person name="Bonito G."/>
            <person name="Buee M."/>
            <person name="Carver A."/>
            <person name="Chen C."/>
            <person name="Cichocki N."/>
            <person name="Clum A."/>
            <person name="Culley D."/>
            <person name="Crous P.W."/>
            <person name="Fauchery L."/>
            <person name="Girlanda M."/>
            <person name="Hayes R.D."/>
            <person name="Keri Z."/>
            <person name="LaButti K."/>
            <person name="Lipzen A."/>
            <person name="Lombard V."/>
            <person name="Magnuson J."/>
            <person name="Maillard F."/>
            <person name="Murat C."/>
            <person name="Nolan M."/>
            <person name="Ohm R.A."/>
            <person name="Pangilinan J."/>
            <person name="Pereira M.F."/>
            <person name="Perotto S."/>
            <person name="Peter M."/>
            <person name="Pfister S."/>
            <person name="Riley R."/>
            <person name="Sitrit Y."/>
            <person name="Stielow J.B."/>
            <person name="Szollosi G."/>
            <person name="Zifcakova L."/>
            <person name="Stursova M."/>
            <person name="Spatafora J.W."/>
            <person name="Tedersoo L."/>
            <person name="Vaario L.M."/>
            <person name="Yamada A."/>
            <person name="Yan M."/>
            <person name="Wang P."/>
            <person name="Xu J."/>
            <person name="Bruns T."/>
            <person name="Baldrian P."/>
            <person name="Vilgalys R."/>
            <person name="Dunand C."/>
            <person name="Henrissat B."/>
            <person name="Grigoriev I.V."/>
            <person name="Hibbett D."/>
            <person name="Nagy L.G."/>
            <person name="Martin F.M."/>
        </authorList>
    </citation>
    <scope>NUCLEOTIDE SEQUENCE</scope>
    <source>
        <strain evidence="9">Prilba</strain>
    </source>
</reference>
<dbReference type="InterPro" id="IPR011566">
    <property type="entry name" value="Ubq_synth_Coq7"/>
</dbReference>
<evidence type="ECO:0000256" key="5">
    <source>
        <dbReference type="ARBA" id="ARBA00023004"/>
    </source>
</evidence>
<evidence type="ECO:0000256" key="6">
    <source>
        <dbReference type="ARBA" id="ARBA00023033"/>
    </source>
</evidence>
<comment type="cofactor">
    <cofactor evidence="8">
        <name>Fe cation</name>
        <dbReference type="ChEBI" id="CHEBI:24875"/>
    </cofactor>
    <text evidence="8">Binds 2 iron ions per subunit.</text>
</comment>
<organism evidence="9 10">
    <name type="scientific">Russula ochroleuca</name>
    <dbReference type="NCBI Taxonomy" id="152965"/>
    <lineage>
        <taxon>Eukaryota</taxon>
        <taxon>Fungi</taxon>
        <taxon>Dikarya</taxon>
        <taxon>Basidiomycota</taxon>
        <taxon>Agaricomycotina</taxon>
        <taxon>Agaricomycetes</taxon>
        <taxon>Russulales</taxon>
        <taxon>Russulaceae</taxon>
        <taxon>Russula</taxon>
    </lineage>
</organism>
<dbReference type="HAMAP" id="MF_01658">
    <property type="entry name" value="COQ7"/>
    <property type="match status" value="1"/>
</dbReference>
<evidence type="ECO:0000256" key="2">
    <source>
        <dbReference type="ARBA" id="ARBA00022688"/>
    </source>
</evidence>
<evidence type="ECO:0000256" key="4">
    <source>
        <dbReference type="ARBA" id="ARBA00023002"/>
    </source>
</evidence>
<dbReference type="Proteomes" id="UP000759537">
    <property type="component" value="Unassembled WGS sequence"/>
</dbReference>
<evidence type="ECO:0000256" key="1">
    <source>
        <dbReference type="ARBA" id="ARBA00004749"/>
    </source>
</evidence>
<dbReference type="SUPFAM" id="SSF47240">
    <property type="entry name" value="Ferritin-like"/>
    <property type="match status" value="1"/>
</dbReference>
<comment type="catalytic activity">
    <reaction evidence="8">
        <text>a 5-methoxy-2-methyl-3-(all-trans-polyprenyl)benzene-1,4-diol + AH2 + O2 = a 3-demethylubiquinol + A + H2O</text>
        <dbReference type="Rhea" id="RHEA:50908"/>
        <dbReference type="Rhea" id="RHEA-COMP:10859"/>
        <dbReference type="Rhea" id="RHEA-COMP:10914"/>
        <dbReference type="ChEBI" id="CHEBI:13193"/>
        <dbReference type="ChEBI" id="CHEBI:15377"/>
        <dbReference type="ChEBI" id="CHEBI:15379"/>
        <dbReference type="ChEBI" id="CHEBI:17499"/>
        <dbReference type="ChEBI" id="CHEBI:84167"/>
        <dbReference type="ChEBI" id="CHEBI:84422"/>
        <dbReference type="EC" id="1.14.99.60"/>
    </reaction>
</comment>
<dbReference type="EC" id="1.14.99.60" evidence="8"/>
<comment type="function">
    <text evidence="8">Catalyzes the hydroxylation of 2-polyprenyl-3-methyl-6-methoxy-1,4-benzoquinol (DMQH2) during ubiquinone biosynthesis. Has also a structural role in the COQ enzyme complex, stabilizing other COQ polypeptides.</text>
</comment>
<feature type="binding site" evidence="8">
    <location>
        <position position="107"/>
    </location>
    <ligand>
        <name>Fe cation</name>
        <dbReference type="ChEBI" id="CHEBI:24875"/>
        <label>2</label>
    </ligand>
</feature>
<gene>
    <name evidence="8" type="primary">COQ7</name>
    <name evidence="9" type="ORF">DFH94DRAFT_682522</name>
</gene>
<feature type="binding site" evidence="8">
    <location>
        <position position="195"/>
    </location>
    <ligand>
        <name>Fe cation</name>
        <dbReference type="ChEBI" id="CHEBI:24875"/>
        <label>1</label>
    </ligand>
</feature>
<comment type="subunit">
    <text evidence="8">Component of a multi-subunit COQ enzyme complex, composed of at least COQ3, COQ4, COQ5, COQ6, COQ7 and COQ9.</text>
</comment>
<keyword evidence="2 8" id="KW-0831">Ubiquinone biosynthesis</keyword>
<accession>A0A9P5MUA0</accession>
<dbReference type="InterPro" id="IPR009078">
    <property type="entry name" value="Ferritin-like_SF"/>
</dbReference>
<feature type="binding site" evidence="8">
    <location>
        <position position="107"/>
    </location>
    <ligand>
        <name>Fe cation</name>
        <dbReference type="ChEBI" id="CHEBI:24875"/>
        <label>1</label>
    </ligand>
</feature>
<dbReference type="EMBL" id="WHVB01000010">
    <property type="protein sequence ID" value="KAF8478931.1"/>
    <property type="molecule type" value="Genomic_DNA"/>
</dbReference>
<feature type="binding site" evidence="8">
    <location>
        <position position="198"/>
    </location>
    <ligand>
        <name>Fe cation</name>
        <dbReference type="ChEBI" id="CHEBI:24875"/>
        <label>2</label>
    </ligand>
</feature>
<comment type="pathway">
    <text evidence="1 8">Cofactor biosynthesis; ubiquinone biosynthesis.</text>
</comment>
<sequence>MLRSRCLKHSQLPHLRNFAHARPPVPSSAYLNRVSGPDVSTSSTPDDLSPSQRRLLEAALRVDQAGEVAANYIYEGQLAILRRDAAASALIQASSHHFSFDDMWAQEKKHLAVMNKLQVQHQVRPTALWQVAKVAGFGLGAMTALMGKEAAMACTEAVETVIGEHYDDQLKDLQGFTHPSIVLLRDVIREFRDDELEHLDTAVEHNSQRAPAHALLSSVVGMGCKVAIELCKRI</sequence>
<dbReference type="OrthoDB" id="275371at2759"/>
<evidence type="ECO:0000313" key="9">
    <source>
        <dbReference type="EMBL" id="KAF8478931.1"/>
    </source>
</evidence>
<comment type="caution">
    <text evidence="9">The sequence shown here is derived from an EMBL/GenBank/DDBJ whole genome shotgun (WGS) entry which is preliminary data.</text>
</comment>
<dbReference type="PANTHER" id="PTHR11237:SF4">
    <property type="entry name" value="5-DEMETHOXYUBIQUINONE HYDROXYLASE, MITOCHONDRIAL"/>
    <property type="match status" value="1"/>
</dbReference>
<keyword evidence="7 8" id="KW-0472">Membrane</keyword>
<name>A0A9P5MUA0_9AGAM</name>
<reference evidence="9" key="1">
    <citation type="submission" date="2019-10" db="EMBL/GenBank/DDBJ databases">
        <authorList>
            <consortium name="DOE Joint Genome Institute"/>
            <person name="Kuo A."/>
            <person name="Miyauchi S."/>
            <person name="Kiss E."/>
            <person name="Drula E."/>
            <person name="Kohler A."/>
            <person name="Sanchez-Garcia M."/>
            <person name="Andreopoulos B."/>
            <person name="Barry K.W."/>
            <person name="Bonito G."/>
            <person name="Buee M."/>
            <person name="Carver A."/>
            <person name="Chen C."/>
            <person name="Cichocki N."/>
            <person name="Clum A."/>
            <person name="Culley D."/>
            <person name="Crous P.W."/>
            <person name="Fauchery L."/>
            <person name="Girlanda M."/>
            <person name="Hayes R."/>
            <person name="Keri Z."/>
            <person name="LaButti K."/>
            <person name="Lipzen A."/>
            <person name="Lombard V."/>
            <person name="Magnuson J."/>
            <person name="Maillard F."/>
            <person name="Morin E."/>
            <person name="Murat C."/>
            <person name="Nolan M."/>
            <person name="Ohm R."/>
            <person name="Pangilinan J."/>
            <person name="Pereira M."/>
            <person name="Perotto S."/>
            <person name="Peter M."/>
            <person name="Riley R."/>
            <person name="Sitrit Y."/>
            <person name="Stielow B."/>
            <person name="Szollosi G."/>
            <person name="Zifcakova L."/>
            <person name="Stursova M."/>
            <person name="Spatafora J.W."/>
            <person name="Tedersoo L."/>
            <person name="Vaario L.-M."/>
            <person name="Yamada A."/>
            <person name="Yan M."/>
            <person name="Wang P."/>
            <person name="Xu J."/>
            <person name="Bruns T."/>
            <person name="Baldrian P."/>
            <person name="Vilgalys R."/>
            <person name="Henrissat B."/>
            <person name="Grigoriev I.V."/>
            <person name="Hibbett D."/>
            <person name="Nagy L.G."/>
            <person name="Martin F.M."/>
        </authorList>
    </citation>
    <scope>NUCLEOTIDE SEQUENCE</scope>
    <source>
        <strain evidence="9">Prilba</strain>
    </source>
</reference>
<feature type="binding site" evidence="8">
    <location>
        <position position="67"/>
    </location>
    <ligand>
        <name>Fe cation</name>
        <dbReference type="ChEBI" id="CHEBI:24875"/>
        <label>1</label>
    </ligand>
</feature>
<feature type="binding site" evidence="8">
    <location>
        <position position="195"/>
    </location>
    <ligand>
        <name>Fe cation</name>
        <dbReference type="ChEBI" id="CHEBI:24875"/>
        <label>2</label>
    </ligand>
</feature>
<comment type="similarity">
    <text evidence="8">Belongs to the COQ7 family.</text>
</comment>
<dbReference type="GO" id="GO:0006744">
    <property type="term" value="P:ubiquinone biosynthetic process"/>
    <property type="evidence" value="ECO:0007669"/>
    <property type="project" value="UniProtKB-UniRule"/>
</dbReference>
<keyword evidence="8" id="KW-0496">Mitochondrion</keyword>
<dbReference type="Pfam" id="PF03232">
    <property type="entry name" value="COQ7"/>
    <property type="match status" value="1"/>
</dbReference>
<dbReference type="GO" id="GO:0046872">
    <property type="term" value="F:metal ion binding"/>
    <property type="evidence" value="ECO:0007669"/>
    <property type="project" value="UniProtKB-KW"/>
</dbReference>
<keyword evidence="6 8" id="KW-0503">Monooxygenase</keyword>
<dbReference type="CDD" id="cd01042">
    <property type="entry name" value="DMQH"/>
    <property type="match status" value="1"/>
</dbReference>
<comment type="subcellular location">
    <subcellularLocation>
        <location evidence="8">Mitochondrion inner membrane</location>
        <topology evidence="8">Peripheral membrane protein</topology>
        <orientation evidence="8">Matrix side</orientation>
    </subcellularLocation>
</comment>
<keyword evidence="5 8" id="KW-0408">Iron</keyword>